<evidence type="ECO:0000313" key="14">
    <source>
        <dbReference type="Proteomes" id="UP000198820"/>
    </source>
</evidence>
<dbReference type="Proteomes" id="UP000198820">
    <property type="component" value="Unassembled WGS sequence"/>
</dbReference>
<dbReference type="NCBIfam" id="TIGR00573">
    <property type="entry name" value="dnaq"/>
    <property type="match status" value="1"/>
</dbReference>
<evidence type="ECO:0000256" key="1">
    <source>
        <dbReference type="ARBA" id="ARBA00022763"/>
    </source>
</evidence>
<keyword evidence="2" id="KW-0228">DNA excision</keyword>
<dbReference type="SUPFAM" id="SSF82771">
    <property type="entry name" value="GIY-YIG endonuclease"/>
    <property type="match status" value="1"/>
</dbReference>
<accession>A0A1H3XD84</accession>
<reference evidence="13 14" key="1">
    <citation type="submission" date="2016-10" db="EMBL/GenBank/DDBJ databases">
        <authorList>
            <person name="de Groot N.N."/>
        </authorList>
    </citation>
    <scope>NUCLEOTIDE SEQUENCE [LARGE SCALE GENOMIC DNA]</scope>
    <source>
        <strain evidence="13 14">DSM 23581</strain>
    </source>
</reference>
<dbReference type="Gene3D" id="3.40.1440.10">
    <property type="entry name" value="GIY-YIG endonuclease"/>
    <property type="match status" value="1"/>
</dbReference>
<evidence type="ECO:0000256" key="6">
    <source>
        <dbReference type="ARBA" id="ARBA00023236"/>
    </source>
</evidence>
<keyword evidence="3" id="KW-0378">Hydrolase</keyword>
<evidence type="ECO:0000256" key="11">
    <source>
        <dbReference type="ARBA" id="ARBA00042732"/>
    </source>
</evidence>
<dbReference type="GO" id="GO:0003887">
    <property type="term" value="F:DNA-directed DNA polymerase activity"/>
    <property type="evidence" value="ECO:0007669"/>
    <property type="project" value="InterPro"/>
</dbReference>
<feature type="domain" description="GIY-YIG" evidence="12">
    <location>
        <begin position="195"/>
        <end position="271"/>
    </location>
</feature>
<dbReference type="InterPro" id="IPR000305">
    <property type="entry name" value="GIY-YIG_endonuc"/>
</dbReference>
<dbReference type="CDD" id="cd10434">
    <property type="entry name" value="GIY-YIG_UvrC_Cho"/>
    <property type="match status" value="1"/>
</dbReference>
<protein>
    <recommendedName>
        <fullName evidence="9">Excinuclease cho</fullName>
    </recommendedName>
    <alternativeName>
        <fullName evidence="11">Endonuclease cho</fullName>
    </alternativeName>
    <alternativeName>
        <fullName evidence="10">UvrC homolog protein</fullName>
    </alternativeName>
</protein>
<keyword evidence="5" id="KW-0234">DNA repair</keyword>
<dbReference type="InterPro" id="IPR013520">
    <property type="entry name" value="Ribonucl_H"/>
</dbReference>
<comment type="function">
    <text evidence="7">DNA polymerase III is a complex, multichain enzyme responsible for most of the replicative synthesis in bacteria. The epsilon subunit contain the editing function and is a proofreading 3'-5' exonuclease.</text>
</comment>
<dbReference type="InterPro" id="IPR036397">
    <property type="entry name" value="RNaseH_sf"/>
</dbReference>
<sequence length="459" mass="53472">MYVILDIESTGGKYNEEGITEIAIYKHDGNKIVDEFVSLVNPERKIQSFVIGLTGINNQMLHDQPKFYEIAKRIIEITEGCIIVAHNAKFDYRMLRLEFDRLGYKFERQTLCTIKLAEKLLPNLKSYSLGKLVKKLEIPIQNRHRASGDALATVKLFELLLSKENSEDLIKLQITQNPKFIKDKKATDLLEKLPQSIGVYFFYNEDDEIIYIGKSKNIKKRIQQHFANSSHKSKKIRDEINRISFETTGNELIALLIENQNIKKHKPKYNRALKKDIFSYGLYTSKNKEGYQVLNLKKIDETKDKSYITSFTTLKQGRKFLAACVEKYDLCLKLTDLHKTQGPCFNYGIKKCKGACISEESAELYNLRVNEVIDHYQMPQENLIVYDRGRQKNEEAIILTEKGKMKGYAYVNSDKRNLKSDIEQNLVKINDDRDARHIFQSYIRKNEKKLKIEFLEFSV</sequence>
<keyword evidence="14" id="KW-1185">Reference proteome</keyword>
<dbReference type="SUPFAM" id="SSF53098">
    <property type="entry name" value="Ribonuclease H-like"/>
    <property type="match status" value="1"/>
</dbReference>
<dbReference type="GO" id="GO:0006289">
    <property type="term" value="P:nucleotide-excision repair"/>
    <property type="evidence" value="ECO:0007669"/>
    <property type="project" value="InterPro"/>
</dbReference>
<keyword evidence="6" id="KW-0742">SOS response</keyword>
<evidence type="ECO:0000256" key="2">
    <source>
        <dbReference type="ARBA" id="ARBA00022769"/>
    </source>
</evidence>
<dbReference type="Pfam" id="PF01541">
    <property type="entry name" value="GIY-YIG"/>
    <property type="match status" value="1"/>
</dbReference>
<evidence type="ECO:0000256" key="8">
    <source>
        <dbReference type="ARBA" id="ARBA00026073"/>
    </source>
</evidence>
<evidence type="ECO:0000259" key="12">
    <source>
        <dbReference type="PROSITE" id="PS50164"/>
    </source>
</evidence>
<organism evidence="13 14">
    <name type="scientific">Psychroflexus halocasei</name>
    <dbReference type="NCBI Taxonomy" id="908615"/>
    <lineage>
        <taxon>Bacteria</taxon>
        <taxon>Pseudomonadati</taxon>
        <taxon>Bacteroidota</taxon>
        <taxon>Flavobacteriia</taxon>
        <taxon>Flavobacteriales</taxon>
        <taxon>Flavobacteriaceae</taxon>
        <taxon>Psychroflexus</taxon>
    </lineage>
</organism>
<dbReference type="FunFam" id="3.30.420.10:FF:000045">
    <property type="entry name" value="3'-5' exonuclease DinG"/>
    <property type="match status" value="1"/>
</dbReference>
<dbReference type="PROSITE" id="PS50164">
    <property type="entry name" value="GIY_YIG"/>
    <property type="match status" value="1"/>
</dbReference>
<dbReference type="PANTHER" id="PTHR30562:SF10">
    <property type="entry name" value="EXCINUCLEASE CHO"/>
    <property type="match status" value="1"/>
</dbReference>
<dbReference type="InterPro" id="IPR050066">
    <property type="entry name" value="UvrABC_protein_C"/>
</dbReference>
<dbReference type="InterPro" id="IPR035901">
    <property type="entry name" value="GIY-YIG_endonuc_sf"/>
</dbReference>
<comment type="subunit">
    <text evidence="8">DNA polymerase III contains a core (composed of alpha, epsilon and theta chains) that associates with a tau subunit. This core dimerizes to form the POLIII' complex. PolIII' associates with the gamma complex (composed of gamma, delta, delta', psi and chi chains) and with the beta chain to form the complete DNA polymerase III complex.</text>
</comment>
<evidence type="ECO:0000256" key="10">
    <source>
        <dbReference type="ARBA" id="ARBA00042138"/>
    </source>
</evidence>
<dbReference type="SMART" id="SM00465">
    <property type="entry name" value="GIYc"/>
    <property type="match status" value="1"/>
</dbReference>
<dbReference type="Pfam" id="PF00929">
    <property type="entry name" value="RNase_T"/>
    <property type="match status" value="1"/>
</dbReference>
<keyword evidence="1" id="KW-0227">DNA damage</keyword>
<dbReference type="GO" id="GO:0009432">
    <property type="term" value="P:SOS response"/>
    <property type="evidence" value="ECO:0007669"/>
    <property type="project" value="UniProtKB-KW"/>
</dbReference>
<dbReference type="EMBL" id="FNQF01000002">
    <property type="protein sequence ID" value="SDZ96644.1"/>
    <property type="molecule type" value="Genomic_DNA"/>
</dbReference>
<dbReference type="PANTHER" id="PTHR30562">
    <property type="entry name" value="UVRC/OXIDOREDUCTASE"/>
    <property type="match status" value="1"/>
</dbReference>
<dbReference type="InterPro" id="IPR012337">
    <property type="entry name" value="RNaseH-like_sf"/>
</dbReference>
<evidence type="ECO:0000256" key="9">
    <source>
        <dbReference type="ARBA" id="ARBA00040756"/>
    </source>
</evidence>
<evidence type="ECO:0000313" key="13">
    <source>
        <dbReference type="EMBL" id="SDZ96644.1"/>
    </source>
</evidence>
<evidence type="ECO:0000256" key="5">
    <source>
        <dbReference type="ARBA" id="ARBA00023204"/>
    </source>
</evidence>
<dbReference type="Gene3D" id="3.30.420.10">
    <property type="entry name" value="Ribonuclease H-like superfamily/Ribonuclease H"/>
    <property type="match status" value="1"/>
</dbReference>
<dbReference type="GO" id="GO:0003677">
    <property type="term" value="F:DNA binding"/>
    <property type="evidence" value="ECO:0007669"/>
    <property type="project" value="InterPro"/>
</dbReference>
<evidence type="ECO:0000256" key="7">
    <source>
        <dbReference type="ARBA" id="ARBA00025483"/>
    </source>
</evidence>
<dbReference type="InterPro" id="IPR047296">
    <property type="entry name" value="GIY-YIG_UvrC_Cho"/>
</dbReference>
<proteinExistence type="predicted"/>
<keyword evidence="4" id="KW-0267">Excision nuclease</keyword>
<dbReference type="AlphaFoldDB" id="A0A1H3XD84"/>
<dbReference type="GO" id="GO:0004527">
    <property type="term" value="F:exonuclease activity"/>
    <property type="evidence" value="ECO:0007669"/>
    <property type="project" value="UniProtKB-ARBA"/>
</dbReference>
<dbReference type="GO" id="GO:0009380">
    <property type="term" value="C:excinuclease repair complex"/>
    <property type="evidence" value="ECO:0007669"/>
    <property type="project" value="TreeGrafter"/>
</dbReference>
<dbReference type="SMART" id="SM00479">
    <property type="entry name" value="EXOIII"/>
    <property type="match status" value="1"/>
</dbReference>
<gene>
    <name evidence="13" type="ORF">SAMN05421540_102311</name>
</gene>
<dbReference type="RefSeq" id="WP_093239634.1">
    <property type="nucleotide sequence ID" value="NZ_FNQF01000002.1"/>
</dbReference>
<dbReference type="GO" id="GO:0006260">
    <property type="term" value="P:DNA replication"/>
    <property type="evidence" value="ECO:0007669"/>
    <property type="project" value="InterPro"/>
</dbReference>
<dbReference type="InterPro" id="IPR006054">
    <property type="entry name" value="DnaQ"/>
</dbReference>
<evidence type="ECO:0000256" key="3">
    <source>
        <dbReference type="ARBA" id="ARBA00022801"/>
    </source>
</evidence>
<name>A0A1H3XD84_9FLAO</name>
<dbReference type="STRING" id="908615.SAMN05421540_102311"/>
<evidence type="ECO:0000256" key="4">
    <source>
        <dbReference type="ARBA" id="ARBA00022881"/>
    </source>
</evidence>
<dbReference type="CDD" id="cd06127">
    <property type="entry name" value="DEDDh"/>
    <property type="match status" value="1"/>
</dbReference>